<keyword evidence="13 17" id="KW-0520">NAD</keyword>
<evidence type="ECO:0000256" key="12">
    <source>
        <dbReference type="ARBA" id="ARBA00022833"/>
    </source>
</evidence>
<feature type="binding site" evidence="17">
    <location>
        <position position="184"/>
    </location>
    <ligand>
        <name>Zn(2+)</name>
        <dbReference type="ChEBI" id="CHEBI:29105"/>
    </ligand>
</feature>
<feature type="binding site" evidence="17">
    <location>
        <position position="142"/>
    </location>
    <ligand>
        <name>NAD(+)</name>
        <dbReference type="ChEBI" id="CHEBI:57540"/>
    </ligand>
</feature>
<keyword evidence="9 17" id="KW-0028">Amino-acid biosynthesis</keyword>
<evidence type="ECO:0000313" key="20">
    <source>
        <dbReference type="EMBL" id="SUN75642.1"/>
    </source>
</evidence>
<dbReference type="InterPro" id="IPR030960">
    <property type="entry name" value="DHQS/DOIS_N"/>
</dbReference>
<dbReference type="RefSeq" id="WP_018370810.1">
    <property type="nucleotide sequence ID" value="NZ_UHFR01000005.1"/>
</dbReference>
<dbReference type="Pfam" id="PF24621">
    <property type="entry name" value="DHQS_C"/>
    <property type="match status" value="1"/>
</dbReference>
<dbReference type="HAMAP" id="MF_00110">
    <property type="entry name" value="DHQ_synthase"/>
    <property type="match status" value="1"/>
</dbReference>
<comment type="pathway">
    <text evidence="4 17">Metabolic intermediate biosynthesis; chorismate biosynthesis; chorismate from D-erythrose 4-phosphate and phosphoenolpyruvate: step 2/7.</text>
</comment>
<dbReference type="OrthoDB" id="9806583at2"/>
<evidence type="ECO:0000259" key="19">
    <source>
        <dbReference type="Pfam" id="PF24621"/>
    </source>
</evidence>
<dbReference type="GO" id="GO:0003856">
    <property type="term" value="F:3-dehydroquinate synthase activity"/>
    <property type="evidence" value="ECO:0007669"/>
    <property type="project" value="UniProtKB-UniRule"/>
</dbReference>
<feature type="binding site" evidence="17">
    <location>
        <position position="263"/>
    </location>
    <ligand>
        <name>Zn(2+)</name>
        <dbReference type="ChEBI" id="CHEBI:29105"/>
    </ligand>
</feature>
<keyword evidence="12 17" id="KW-0862">Zinc</keyword>
<evidence type="ECO:0000256" key="17">
    <source>
        <dbReference type="HAMAP-Rule" id="MF_00110"/>
    </source>
</evidence>
<dbReference type="InterPro" id="IPR056179">
    <property type="entry name" value="DHQS_C"/>
</dbReference>
<evidence type="ECO:0000256" key="2">
    <source>
        <dbReference type="ARBA" id="ARBA00001911"/>
    </source>
</evidence>
<feature type="binding site" evidence="17">
    <location>
        <position position="246"/>
    </location>
    <ligand>
        <name>Zn(2+)</name>
        <dbReference type="ChEBI" id="CHEBI:29105"/>
    </ligand>
</feature>
<dbReference type="AlphaFoldDB" id="A0A380KUS2"/>
<evidence type="ECO:0000256" key="1">
    <source>
        <dbReference type="ARBA" id="ARBA00001393"/>
    </source>
</evidence>
<protein>
    <recommendedName>
        <fullName evidence="7 17">3-dehydroquinate synthase</fullName>
        <shortName evidence="17">DHQS</shortName>
        <ecNumber evidence="6 17">4.2.3.4</ecNumber>
    </recommendedName>
</protein>
<dbReference type="PIRSF" id="PIRSF001455">
    <property type="entry name" value="DHQ_synth"/>
    <property type="match status" value="1"/>
</dbReference>
<evidence type="ECO:0000256" key="11">
    <source>
        <dbReference type="ARBA" id="ARBA00022741"/>
    </source>
</evidence>
<feature type="binding site" evidence="17">
    <location>
        <begin position="105"/>
        <end position="109"/>
    </location>
    <ligand>
        <name>NAD(+)</name>
        <dbReference type="ChEBI" id="CHEBI:57540"/>
    </ligand>
</feature>
<organism evidence="20 21">
    <name type="scientific">Streptococcus massiliensis</name>
    <dbReference type="NCBI Taxonomy" id="313439"/>
    <lineage>
        <taxon>Bacteria</taxon>
        <taxon>Bacillati</taxon>
        <taxon>Bacillota</taxon>
        <taxon>Bacilli</taxon>
        <taxon>Lactobacillales</taxon>
        <taxon>Streptococcaceae</taxon>
        <taxon>Streptococcus</taxon>
    </lineage>
</organism>
<keyword evidence="8 17" id="KW-0963">Cytoplasm</keyword>
<dbReference type="Gene3D" id="1.20.1090.10">
    <property type="entry name" value="Dehydroquinate synthase-like - alpha domain"/>
    <property type="match status" value="1"/>
</dbReference>
<dbReference type="GO" id="GO:0046872">
    <property type="term" value="F:metal ion binding"/>
    <property type="evidence" value="ECO:0007669"/>
    <property type="project" value="UniProtKB-KW"/>
</dbReference>
<evidence type="ECO:0000256" key="15">
    <source>
        <dbReference type="ARBA" id="ARBA00023239"/>
    </source>
</evidence>
<dbReference type="CDD" id="cd08195">
    <property type="entry name" value="DHQS"/>
    <property type="match status" value="1"/>
</dbReference>
<dbReference type="PANTHER" id="PTHR43622">
    <property type="entry name" value="3-DEHYDROQUINATE SYNTHASE"/>
    <property type="match status" value="1"/>
</dbReference>
<comment type="cofactor">
    <cofactor evidence="17">
        <name>Co(2+)</name>
        <dbReference type="ChEBI" id="CHEBI:48828"/>
    </cofactor>
    <cofactor evidence="17">
        <name>Zn(2+)</name>
        <dbReference type="ChEBI" id="CHEBI:29105"/>
    </cofactor>
    <text evidence="17">Binds 1 divalent metal cation per subunit. Can use either Co(2+) or Zn(2+).</text>
</comment>
<evidence type="ECO:0000256" key="10">
    <source>
        <dbReference type="ARBA" id="ARBA00022723"/>
    </source>
</evidence>
<dbReference type="GO" id="GO:0000166">
    <property type="term" value="F:nucleotide binding"/>
    <property type="evidence" value="ECO:0007669"/>
    <property type="project" value="UniProtKB-KW"/>
</dbReference>
<keyword evidence="11 17" id="KW-0547">Nucleotide-binding</keyword>
<dbReference type="PANTHER" id="PTHR43622:SF7">
    <property type="entry name" value="3-DEHYDROQUINATE SYNTHASE, CHLOROPLASTIC"/>
    <property type="match status" value="1"/>
</dbReference>
<proteinExistence type="inferred from homology"/>
<feature type="binding site" evidence="17">
    <location>
        <begin position="71"/>
        <end position="76"/>
    </location>
    <ligand>
        <name>NAD(+)</name>
        <dbReference type="ChEBI" id="CHEBI:57540"/>
    </ligand>
</feature>
<evidence type="ECO:0000256" key="5">
    <source>
        <dbReference type="ARBA" id="ARBA00005412"/>
    </source>
</evidence>
<dbReference type="Gene3D" id="3.40.50.1970">
    <property type="match status" value="1"/>
</dbReference>
<dbReference type="GO" id="GO:0009073">
    <property type="term" value="P:aromatic amino acid family biosynthetic process"/>
    <property type="evidence" value="ECO:0007669"/>
    <property type="project" value="UniProtKB-KW"/>
</dbReference>
<comment type="similarity">
    <text evidence="5 17">Belongs to the sugar phosphate cyclases superfamily. Dehydroquinate synthase family.</text>
</comment>
<dbReference type="FunFam" id="3.40.50.1970:FF:000001">
    <property type="entry name" value="3-dehydroquinate synthase"/>
    <property type="match status" value="1"/>
</dbReference>
<feature type="binding site" evidence="17">
    <location>
        <position position="151"/>
    </location>
    <ligand>
        <name>NAD(+)</name>
        <dbReference type="ChEBI" id="CHEBI:57540"/>
    </ligand>
</feature>
<gene>
    <name evidence="17 20" type="primary">aroB</name>
    <name evidence="20" type="ORF">NCTC13765_00074</name>
</gene>
<name>A0A380KUS2_9STRE</name>
<keyword evidence="21" id="KW-1185">Reference proteome</keyword>
<evidence type="ECO:0000256" key="4">
    <source>
        <dbReference type="ARBA" id="ARBA00004661"/>
    </source>
</evidence>
<keyword evidence="16 17" id="KW-0170">Cobalt</keyword>
<evidence type="ECO:0000256" key="14">
    <source>
        <dbReference type="ARBA" id="ARBA00023141"/>
    </source>
</evidence>
<dbReference type="NCBIfam" id="TIGR01357">
    <property type="entry name" value="aroB"/>
    <property type="match status" value="1"/>
</dbReference>
<feature type="domain" description="3-dehydroquinate synthase N-terminal" evidence="18">
    <location>
        <begin position="70"/>
        <end position="179"/>
    </location>
</feature>
<keyword evidence="14 17" id="KW-0057">Aromatic amino acid biosynthesis</keyword>
<evidence type="ECO:0000313" key="21">
    <source>
        <dbReference type="Proteomes" id="UP000254634"/>
    </source>
</evidence>
<dbReference type="Pfam" id="PF01761">
    <property type="entry name" value="DHQ_synthase"/>
    <property type="match status" value="1"/>
</dbReference>
<comment type="catalytic activity">
    <reaction evidence="1 17">
        <text>7-phospho-2-dehydro-3-deoxy-D-arabino-heptonate = 3-dehydroquinate + phosphate</text>
        <dbReference type="Rhea" id="RHEA:21968"/>
        <dbReference type="ChEBI" id="CHEBI:32364"/>
        <dbReference type="ChEBI" id="CHEBI:43474"/>
        <dbReference type="ChEBI" id="CHEBI:58394"/>
        <dbReference type="EC" id="4.2.3.4"/>
    </reaction>
</comment>
<evidence type="ECO:0000259" key="18">
    <source>
        <dbReference type="Pfam" id="PF01761"/>
    </source>
</evidence>
<dbReference type="STRING" id="1123307.GCA_000380065_00126"/>
<dbReference type="Proteomes" id="UP000254634">
    <property type="component" value="Unassembled WGS sequence"/>
</dbReference>
<reference evidence="20" key="1">
    <citation type="submission" date="2018-06" db="EMBL/GenBank/DDBJ databases">
        <authorList>
            <consortium name="Pathogen Informatics"/>
            <person name="Doyle S."/>
        </authorList>
    </citation>
    <scope>NUCLEOTIDE SEQUENCE [LARGE SCALE GENOMIC DNA]</scope>
    <source>
        <strain evidence="20">NCTC13765</strain>
    </source>
</reference>
<dbReference type="EC" id="4.2.3.4" evidence="6 17"/>
<evidence type="ECO:0000256" key="13">
    <source>
        <dbReference type="ARBA" id="ARBA00023027"/>
    </source>
</evidence>
<evidence type="ECO:0000256" key="8">
    <source>
        <dbReference type="ARBA" id="ARBA00022490"/>
    </source>
</evidence>
<dbReference type="EMBL" id="UHFR01000005">
    <property type="protein sequence ID" value="SUN75642.1"/>
    <property type="molecule type" value="Genomic_DNA"/>
</dbReference>
<dbReference type="GO" id="GO:0008652">
    <property type="term" value="P:amino acid biosynthetic process"/>
    <property type="evidence" value="ECO:0007669"/>
    <property type="project" value="UniProtKB-KW"/>
</dbReference>
<evidence type="ECO:0000256" key="7">
    <source>
        <dbReference type="ARBA" id="ARBA00017684"/>
    </source>
</evidence>
<feature type="binding site" evidence="17">
    <location>
        <begin position="129"/>
        <end position="130"/>
    </location>
    <ligand>
        <name>NAD(+)</name>
        <dbReference type="ChEBI" id="CHEBI:57540"/>
    </ligand>
</feature>
<evidence type="ECO:0000256" key="6">
    <source>
        <dbReference type="ARBA" id="ARBA00013031"/>
    </source>
</evidence>
<comment type="function">
    <text evidence="17">Catalyzes the conversion of 3-deoxy-D-arabino-heptulosonate 7-phosphate (DAHP) to dehydroquinate (DHQ).</text>
</comment>
<dbReference type="InterPro" id="IPR050071">
    <property type="entry name" value="Dehydroquinate_synthase"/>
</dbReference>
<comment type="subcellular location">
    <subcellularLocation>
        <location evidence="3 17">Cytoplasm</location>
    </subcellularLocation>
</comment>
<evidence type="ECO:0000256" key="3">
    <source>
        <dbReference type="ARBA" id="ARBA00004496"/>
    </source>
</evidence>
<dbReference type="SUPFAM" id="SSF56796">
    <property type="entry name" value="Dehydroquinate synthase-like"/>
    <property type="match status" value="1"/>
</dbReference>
<feature type="domain" description="3-dehydroquinate synthase C-terminal" evidence="19">
    <location>
        <begin position="181"/>
        <end position="323"/>
    </location>
</feature>
<dbReference type="GO" id="GO:0005737">
    <property type="term" value="C:cytoplasm"/>
    <property type="evidence" value="ECO:0007669"/>
    <property type="project" value="UniProtKB-SubCell"/>
</dbReference>
<comment type="cofactor">
    <cofactor evidence="2 17">
        <name>NAD(+)</name>
        <dbReference type="ChEBI" id="CHEBI:57540"/>
    </cofactor>
</comment>
<keyword evidence="15 17" id="KW-0456">Lyase</keyword>
<accession>A0A380KUS2</accession>
<dbReference type="UniPathway" id="UPA00053">
    <property type="reaction ID" value="UER00085"/>
</dbReference>
<evidence type="ECO:0000256" key="9">
    <source>
        <dbReference type="ARBA" id="ARBA00022605"/>
    </source>
</evidence>
<evidence type="ECO:0000256" key="16">
    <source>
        <dbReference type="ARBA" id="ARBA00023285"/>
    </source>
</evidence>
<keyword evidence="10 17" id="KW-0479">Metal-binding</keyword>
<dbReference type="GO" id="GO:0009423">
    <property type="term" value="P:chorismate biosynthetic process"/>
    <property type="evidence" value="ECO:0007669"/>
    <property type="project" value="UniProtKB-UniRule"/>
</dbReference>
<comment type="caution">
    <text evidence="17">Lacks conserved residue(s) required for the propagation of feature annotation.</text>
</comment>
<dbReference type="InterPro" id="IPR030963">
    <property type="entry name" value="DHQ_synth_fam"/>
</dbReference>
<sequence length="357" mass="39320">MKLNVNLPHHPYDIVIENGCLTQAGQWLAGLWQPQKVVIVTDNRVAALYAEKVKLSLEDAGFETYVFDFLEGEASKNLKVVNKVYEFLVKVGLTRSDGIVALGGGVVGDLAGFVASTYMRGVHFVQIPTSLTAQVDSSIGGKTGVNTPCAKNMVGTFAQPDGVLIDPQVLKTLGKRELIEGMGEVVKYGLIADFELWQELTEMDGRPESIIEHAESIIYHSCDVKRKVVVEDELDNGVRLYLNFGHTIGHAIEATAGYGQVMHGEAVAIGMVQISRIAEKKGLIRAGLTEQIVTMCQKFGLPVLYSPWDKEKLYQALTHDKKARGNTIKIVLVPELASARIYQVDLEEMKEYLEKEV</sequence>
<dbReference type="InterPro" id="IPR016037">
    <property type="entry name" value="DHQ_synth_AroB"/>
</dbReference>